<dbReference type="InterPro" id="IPR043128">
    <property type="entry name" value="Rev_trsase/Diguanyl_cyclase"/>
</dbReference>
<feature type="transmembrane region" description="Helical" evidence="3">
    <location>
        <begin position="63"/>
        <end position="83"/>
    </location>
</feature>
<keyword evidence="3" id="KW-0812">Transmembrane</keyword>
<dbReference type="Gene3D" id="3.30.70.270">
    <property type="match status" value="1"/>
</dbReference>
<gene>
    <name evidence="5" type="ORF">LQ564_19715</name>
</gene>
<accession>A0ABS8Q9V9</accession>
<dbReference type="InterPro" id="IPR050469">
    <property type="entry name" value="Diguanylate_Cyclase"/>
</dbReference>
<comment type="caution">
    <text evidence="5">The sequence shown here is derived from an EMBL/GenBank/DDBJ whole genome shotgun (WGS) entry which is preliminary data.</text>
</comment>
<dbReference type="EC" id="2.7.7.65" evidence="1"/>
<dbReference type="SUPFAM" id="SSF55073">
    <property type="entry name" value="Nucleotide cyclase"/>
    <property type="match status" value="1"/>
</dbReference>
<feature type="transmembrane region" description="Helical" evidence="3">
    <location>
        <begin position="193"/>
        <end position="210"/>
    </location>
</feature>
<dbReference type="Pfam" id="PF00990">
    <property type="entry name" value="GGDEF"/>
    <property type="match status" value="1"/>
</dbReference>
<sequence>MDSFTLVVASALAAIILACSMGLIYRGGARQACLLDWMAAGVFFACNNVLGALAISYQASHYLIPGVGNALYVAGHFGILAGLRRHLGLRTGWKQVLACAACIPLLHALPFLQSSVMHRLFVFTPIIVAINLGVAVTLWNHVRRGEWAPYLPLAILELFFAFQLTLRAAYLILGEGHALTFMGSQFLQTSGSLFVLVFLSVACMSCALIVTHQQAQLLRRASLTDALTGWLNRRALHERAGAEFRRCRGIGGALFFITFDIDHFKLINDRHGHATGDAAIRHVTTLAAGALRGNDAMFRTGGEEFAVLVAQGGIEDVVAIAERLRELIAASPLVADNKTVRMTISVGVAQMLDADVAWEDLLRHADEALYHAKEHGRNQVTRYQPAYGKRIEQVRKAG</sequence>
<dbReference type="InterPro" id="IPR029787">
    <property type="entry name" value="Nucleotide_cyclase"/>
</dbReference>
<feature type="domain" description="GGDEF" evidence="4">
    <location>
        <begin position="252"/>
        <end position="385"/>
    </location>
</feature>
<proteinExistence type="predicted"/>
<feature type="transmembrane region" description="Helical" evidence="3">
    <location>
        <begin position="120"/>
        <end position="139"/>
    </location>
</feature>
<dbReference type="InterPro" id="IPR000160">
    <property type="entry name" value="GGDEF_dom"/>
</dbReference>
<organism evidence="5 6">
    <name type="scientific">Massilia phyllostachyos</name>
    <dbReference type="NCBI Taxonomy" id="2898585"/>
    <lineage>
        <taxon>Bacteria</taxon>
        <taxon>Pseudomonadati</taxon>
        <taxon>Pseudomonadota</taxon>
        <taxon>Betaproteobacteria</taxon>
        <taxon>Burkholderiales</taxon>
        <taxon>Oxalobacteraceae</taxon>
        <taxon>Telluria group</taxon>
        <taxon>Massilia</taxon>
    </lineage>
</organism>
<evidence type="ECO:0000313" key="6">
    <source>
        <dbReference type="Proteomes" id="UP001179361"/>
    </source>
</evidence>
<keyword evidence="3" id="KW-1133">Transmembrane helix</keyword>
<dbReference type="Proteomes" id="UP001179361">
    <property type="component" value="Unassembled WGS sequence"/>
</dbReference>
<feature type="transmembrane region" description="Helical" evidence="3">
    <location>
        <begin position="151"/>
        <end position="173"/>
    </location>
</feature>
<evidence type="ECO:0000256" key="2">
    <source>
        <dbReference type="ARBA" id="ARBA00034247"/>
    </source>
</evidence>
<feature type="transmembrane region" description="Helical" evidence="3">
    <location>
        <begin position="37"/>
        <end position="57"/>
    </location>
</feature>
<dbReference type="PANTHER" id="PTHR45138:SF9">
    <property type="entry name" value="DIGUANYLATE CYCLASE DGCM-RELATED"/>
    <property type="match status" value="1"/>
</dbReference>
<dbReference type="NCBIfam" id="TIGR00254">
    <property type="entry name" value="GGDEF"/>
    <property type="match status" value="1"/>
</dbReference>
<keyword evidence="6" id="KW-1185">Reference proteome</keyword>
<evidence type="ECO:0000313" key="5">
    <source>
        <dbReference type="EMBL" id="MCD2518534.1"/>
    </source>
</evidence>
<protein>
    <recommendedName>
        <fullName evidence="1">diguanylate cyclase</fullName>
        <ecNumber evidence="1">2.7.7.65</ecNumber>
    </recommendedName>
</protein>
<evidence type="ECO:0000256" key="3">
    <source>
        <dbReference type="SAM" id="Phobius"/>
    </source>
</evidence>
<dbReference type="SMART" id="SM00267">
    <property type="entry name" value="GGDEF"/>
    <property type="match status" value="1"/>
</dbReference>
<dbReference type="PROSITE" id="PS50887">
    <property type="entry name" value="GGDEF"/>
    <property type="match status" value="1"/>
</dbReference>
<feature type="transmembrane region" description="Helical" evidence="3">
    <location>
        <begin position="95"/>
        <end position="114"/>
    </location>
</feature>
<comment type="catalytic activity">
    <reaction evidence="2">
        <text>2 GTP = 3',3'-c-di-GMP + 2 diphosphate</text>
        <dbReference type="Rhea" id="RHEA:24898"/>
        <dbReference type="ChEBI" id="CHEBI:33019"/>
        <dbReference type="ChEBI" id="CHEBI:37565"/>
        <dbReference type="ChEBI" id="CHEBI:58805"/>
        <dbReference type="EC" id="2.7.7.65"/>
    </reaction>
</comment>
<dbReference type="EMBL" id="JAJNOC010000007">
    <property type="protein sequence ID" value="MCD2518534.1"/>
    <property type="molecule type" value="Genomic_DNA"/>
</dbReference>
<dbReference type="RefSeq" id="WP_231059820.1">
    <property type="nucleotide sequence ID" value="NZ_JAJNOC010000007.1"/>
</dbReference>
<feature type="transmembrane region" description="Helical" evidence="3">
    <location>
        <begin position="6"/>
        <end position="25"/>
    </location>
</feature>
<keyword evidence="3" id="KW-0472">Membrane</keyword>
<evidence type="ECO:0000259" key="4">
    <source>
        <dbReference type="PROSITE" id="PS50887"/>
    </source>
</evidence>
<dbReference type="PANTHER" id="PTHR45138">
    <property type="entry name" value="REGULATORY COMPONENTS OF SENSORY TRANSDUCTION SYSTEM"/>
    <property type="match status" value="1"/>
</dbReference>
<reference evidence="5" key="1">
    <citation type="submission" date="2021-11" db="EMBL/GenBank/DDBJ databases">
        <title>The complete genome of Massilia sp sp. G4R7.</title>
        <authorList>
            <person name="Liu L."/>
            <person name="Yue J."/>
            <person name="Yuan J."/>
            <person name="Yang F."/>
            <person name="Li L."/>
        </authorList>
    </citation>
    <scope>NUCLEOTIDE SEQUENCE</scope>
    <source>
        <strain evidence="5">G4R7</strain>
    </source>
</reference>
<name>A0ABS8Q9V9_9BURK</name>
<evidence type="ECO:0000256" key="1">
    <source>
        <dbReference type="ARBA" id="ARBA00012528"/>
    </source>
</evidence>
<dbReference type="CDD" id="cd01949">
    <property type="entry name" value="GGDEF"/>
    <property type="match status" value="1"/>
</dbReference>